<gene>
    <name evidence="1" type="ORF">EDC22_11314</name>
</gene>
<proteinExistence type="predicted"/>
<evidence type="ECO:0000313" key="2">
    <source>
        <dbReference type="Proteomes" id="UP000295678"/>
    </source>
</evidence>
<dbReference type="PIRSF" id="PIRSF030771">
    <property type="entry name" value="UCP030771"/>
    <property type="match status" value="1"/>
</dbReference>
<accession>A0A4R3LXT9</accession>
<reference evidence="1 2" key="1">
    <citation type="submission" date="2019-03" db="EMBL/GenBank/DDBJ databases">
        <title>Genomic Encyclopedia of Type Strains, Phase IV (KMG-IV): sequencing the most valuable type-strain genomes for metagenomic binning, comparative biology and taxonomic classification.</title>
        <authorList>
            <person name="Goeker M."/>
        </authorList>
    </citation>
    <scope>NUCLEOTIDE SEQUENCE [LARGE SCALE GENOMIC DNA]</scope>
    <source>
        <strain evidence="1 2">DSM 19345</strain>
    </source>
</reference>
<dbReference type="RefSeq" id="WP_132807677.1">
    <property type="nucleotide sequence ID" value="NZ_SMAK01000013.1"/>
</dbReference>
<dbReference type="Pfam" id="PF09956">
    <property type="entry name" value="Phage_cement_2"/>
    <property type="match status" value="1"/>
</dbReference>
<dbReference type="InterPro" id="IPR011231">
    <property type="entry name" value="Phage_VT1-Sakai_H0018"/>
</dbReference>
<dbReference type="Proteomes" id="UP000295678">
    <property type="component" value="Unassembled WGS sequence"/>
</dbReference>
<keyword evidence="2" id="KW-1185">Reference proteome</keyword>
<name>A0A4R3LXT9_9HYPH</name>
<dbReference type="OrthoDB" id="5365964at2"/>
<protein>
    <submittedName>
        <fullName evidence="1">Putative RecA/RadA family phage recombinase</fullName>
    </submittedName>
</protein>
<sequence>MKNYIQEGRMITVAAPAGGVASGDGVVIGALFGVASKTAAAGETVTIATEGVFDLPKLASAIIAAGDKVSWDDTTKQVNLPGPGRFPIGIAIEAAGNGAIIVRVRLDGVATVAA</sequence>
<comment type="caution">
    <text evidence="1">The sequence shown here is derived from an EMBL/GenBank/DDBJ whole genome shotgun (WGS) entry which is preliminary data.</text>
</comment>
<dbReference type="EMBL" id="SMAK01000013">
    <property type="protein sequence ID" value="TCT05393.1"/>
    <property type="molecule type" value="Genomic_DNA"/>
</dbReference>
<evidence type="ECO:0000313" key="1">
    <source>
        <dbReference type="EMBL" id="TCT05393.1"/>
    </source>
</evidence>
<dbReference type="AlphaFoldDB" id="A0A4R3LXT9"/>
<organism evidence="1 2">
    <name type="scientific">Tepidamorphus gemmatus</name>
    <dbReference type="NCBI Taxonomy" id="747076"/>
    <lineage>
        <taxon>Bacteria</taxon>
        <taxon>Pseudomonadati</taxon>
        <taxon>Pseudomonadota</taxon>
        <taxon>Alphaproteobacteria</taxon>
        <taxon>Hyphomicrobiales</taxon>
        <taxon>Tepidamorphaceae</taxon>
        <taxon>Tepidamorphus</taxon>
    </lineage>
</organism>